<dbReference type="Pfam" id="PF25023">
    <property type="entry name" value="TEN_YD-shell"/>
    <property type="match status" value="1"/>
</dbReference>
<organism evidence="5 6">
    <name type="scientific">Rubellicoccus peritrichatus</name>
    <dbReference type="NCBI Taxonomy" id="3080537"/>
    <lineage>
        <taxon>Bacteria</taxon>
        <taxon>Pseudomonadati</taxon>
        <taxon>Verrucomicrobiota</taxon>
        <taxon>Opitutia</taxon>
        <taxon>Puniceicoccales</taxon>
        <taxon>Cerasicoccaceae</taxon>
        <taxon>Rubellicoccus</taxon>
    </lineage>
</organism>
<dbReference type="InterPro" id="IPR028910">
    <property type="entry name" value="Tox-PL-2_dom"/>
</dbReference>
<evidence type="ECO:0000313" key="5">
    <source>
        <dbReference type="EMBL" id="WOO39345.1"/>
    </source>
</evidence>
<sequence length="3131" mass="351474">MLVNEYQFLRFFVPIFSIIVADLTAVPEDFETQVVPVGQLSGGIALDSVEGGAYDIYSHSTRHYNRSTGTYQATRYYDDPPGYNNVPADEPIWVFGSKYEYQDDAPIGGEPLYTNQSYSVVAHIGRPVLENAFRVEVYGLDDNNEFVRILYRDITVPTPWTDDGDAYGAMIESGSDSVTEYIPGIGLEITIKPVPGTYMGAPSYEAFVITFRASLPDYYYSVLGKGLAFDGQNLIEMAKLSSGAHAYERLFDMSFVNKADTFSSTLLKPVFDSEPMPPMYLGMSPDEIMNHLPDYTFDGTFNVETASGPKLNSQTTLFKQLDHSPELRRHPILDDFVDSLGNDPLTLANYVQNEIELIDAFYQVSESGGQARLGPRGISRSALAVFQEEQGSPIEQCALLVYLLRQAGVPAFYMKPQANQLKLLSSQISAMLGVQIQEYNNTSNKLVAVNFPFVAAYIDGQYKYIFPWIKDTEVIEGFDLYSLMPVEWNSPYKWFHGYIHNDPVIMSLDERDQPDVLWPKFIEKQLQTYYPFLSLDDLGVQIKNRKQYYPSFDDLPRPYSVTGNPTAFESYGLPVYRNIFNKKRLEIYVGHDIDGDGNTPDLLFDSGENNWLECDLHNRRFFIYADNIQRVGGGSDIEWLPCYVVLQPYRPAAADDQTDISMVDPFASNSGVVNGFKEEVRITVDDPSSNFAFFNYAYLRESYLIKSETPAGATGQGNAWPILNNRESYTMYVDFFTGDSVAFCSNTGRVTERMLEVHVQDIWSNQQSGNRDKKIDHGAFLYLQGQSYWYRVGRFAETVNDLHKVRMMSSLFGLAGVILEASSFTNRIVSYGYPAFDVTDAGNASVLLNLGYGEIHPDEFSDFSEITSFLIATLGSTLEHGIIMQFWNGLEAASAIKVLQKSNPVLLTHDNYIDEGNKFYKDGAEVSSGTTGSQSLKSIFGDFTWDVDLDLIFNTNKDSVFSYAWASPGEVSVGDRQFYSLVAINEGVDQEWDIIGSGGQVLNGAFGVEELGDPIDYGLVLEMENIGLENLNAYIAIPYDDLLDVTVDTYPPDAAPDIINNLKSDIENWIDKQPQASLELAKEQGKEFSPGVTSAGSQISLNVNNGQLIEPNFYDAPNQKLGDPVDITTGALVIDEVDVSLPGPFPLELRRNYNSQDASFGSFGWAWKISFLPYLVFNDAKDRIRAAELDGSVVEYRLVATNGPGYLEFWVPFAEDNPTMTNNNMDGIGSLANPFNNIILKKQFQVNGTPRDFYELFASDGSVRQYMVQSFHQNGYDRTRPYLVNWWDNRQNRLEFQYGDDDSKSSWGQLTRVEGSSGVFLNFRYDTYGRIVEADTSDGRWFRYEYDEHNTLRRVIRPDNSSIRYDYQIKKAKVGDVEKDYSTYAITRIESPDGRLLINEYDANQRVVRQSATVGQDLFPVQNASYKYTERTIEGKTFQENTITDVFGNKTVYEIFDGMITRIKNPLNQNEYRSYFINTNQYFDARDKVIKSNGANGYQRSLHSTEDKRILPNSNPKRGLKTFYQYDNRGNLISVEREGHFAGTEKTESVETTYEYDARDRLIKISGPRIQTDSGAYRDVTEYIYDLSDKTRAKESEFPNISRTQDSKNHTFLPKLIIKRNDNQLLSGTFISYRNLTKKVSGKTYFANGVLNQERVAYKSSDEALTTYSYDNNLPLGFPNKRTSYSGTSDPSYPNIEIELLHNQRGEVVKEIAPDGTVTRYDYDVMSRLTATRIFDDSDTGEPISWNFTYYNGNGEPTWSDGPAHGPEDYVFRDYDGAGRVIAELVWRSQANSDGTGVEAVPDQDSFQGQAMTTYQYDGFGNLTSMIDPNGNVTAFLYDKLGRPTNKRITDNSGELLNNESYTYEPGGKIKTITNGKGGVTDFKYTSYGDVYYRKNPDGTIHKWRYYKDGRLKEEIHANNTVTEYAYDDNNFTVKASITGTGYSPSPNESYPTVTTVTDRRGNVVSSTDMDGFTFTTEYDDINRVKRTVGPDPVTSSQLIDTYSYDPVNRKVTVNNQANEKIINETDRLGRPFRTYIHNASGEIERSGTDYSDDFHSATSWRGNPKTVKTTTWFNTLGQPVIVRHDDGTYTMATYDRNGNVVESQDEIGQISTFTYDGLNRIKSSTTPDGATTFLGYDLIGNLTSRIMPGDLIWTSEYDVAGRMKSEVLGQGDQITRNFSYSHYSGQAQAPDVFERAQLKLIKDESRGISYKYPEYDGFGRIVEMNTSGSAAVYHLKHTFEYDLRGNITKFDQDYTNSSLEDTEIIRTYDDYSRLETEQIKRGISIHTDLMQSWDNAGRREKLHLATTSAGTPELAFDYTAAGRVDLITSRVGGTARTFDYQYNNAGFLNKRINLFREREITNRDVRGRPLAVSTKVTGTSTPFLVENNILWRNDSKLNQYMVSRQGAPITSNENKIFQYNSRGQLTQEKLKRPATVTVTADYGYDEQKLGVMTSMSITNAISGNIGFESGFSDFMRLGNVRLNGQKIAVSGTLTNVGEALEVRTRKVGSSSWQDLDQWAWTDSQKTQWAGEFNPEEDGNYQLQVSAVHESSVFIGEDGRELHRVQNPTSETETVSFSVTENALGEPVNLIYDEAGFITSKTWSDGQTQTFKWDALGRLIELNQTGTGAFAFDAVYDGAGRRLACEYTPSGGSTVMEECLFDPMVEFLELAVKVQVTTDNQEEWVWKIHGPDMGAGYGSLQGIGGIEAFIGESSDKALGAVTDFLGNVVATISESPKSVSWSDTVISAYGPLPGSTMHHIDGSSSTVYTPSGETTTPVQALAAATTWRSMRIDPTVYICMGTRYYDPLAGRFMSPDPLGHAASMDLYSYANGDPINFVDPTGRAPGKAPTDGVIGSTFQKAGIYLYMTYSIIAQGNPVSRLYKRWDNGRKVRGEQIGQAIWNFSDYYRENAWSNFQDNASTFFGGEWESFKANPFLYVSATAEPRGGWAGPIVRALRPLRLTDEWISFGGRSTTRTDNIFDDLVLRADDMSGNRGSFWDNFSSKPKRSADDILDKHEARKLSRNLPDNLKCDGVCDKYADALQDSLKKRGISGERIRVEAGVDSSIYSDRLGKQLSGITNEAGVGYHDAIRVGDEVFDNFRPQGIPVDEFFEDLGGSMIEQTGGRVLTTTF</sequence>
<dbReference type="InterPro" id="IPR022385">
    <property type="entry name" value="Rhs_assc_core"/>
</dbReference>
<dbReference type="Gene3D" id="2.180.10.10">
    <property type="entry name" value="RHS repeat-associated core"/>
    <property type="match status" value="3"/>
</dbReference>
<evidence type="ECO:0000259" key="3">
    <source>
        <dbReference type="Pfam" id="PF20148"/>
    </source>
</evidence>
<proteinExistence type="predicted"/>
<accession>A0AAQ3QTV1</accession>
<keyword evidence="1" id="KW-0677">Repeat</keyword>
<dbReference type="Pfam" id="PF15643">
    <property type="entry name" value="Tox-PL-2"/>
    <property type="match status" value="1"/>
</dbReference>
<protein>
    <submittedName>
        <fullName evidence="5">RHS repeat-associated core domain-containing protein</fullName>
    </submittedName>
</protein>
<evidence type="ECO:0000313" key="6">
    <source>
        <dbReference type="Proteomes" id="UP001304300"/>
    </source>
</evidence>
<name>A0AAQ3QTV1_9BACT</name>
<dbReference type="EMBL" id="CP136920">
    <property type="protein sequence ID" value="WOO39345.1"/>
    <property type="molecule type" value="Genomic_DNA"/>
</dbReference>
<reference evidence="5 6" key="1">
    <citation type="submission" date="2023-10" db="EMBL/GenBank/DDBJ databases">
        <title>Rubellicoccus peritrichatus gen. nov., sp. nov., isolated from an algae of coral reef tank.</title>
        <authorList>
            <person name="Luo J."/>
        </authorList>
    </citation>
    <scope>NUCLEOTIDE SEQUENCE [LARGE SCALE GENOMIC DNA]</scope>
    <source>
        <strain evidence="5 6">CR14</strain>
    </source>
</reference>
<dbReference type="InterPro" id="IPR045351">
    <property type="entry name" value="DUF6531"/>
</dbReference>
<feature type="domain" description="Teneurin-like YD-shell" evidence="4">
    <location>
        <begin position="1811"/>
        <end position="2448"/>
    </location>
</feature>
<evidence type="ECO:0000259" key="2">
    <source>
        <dbReference type="Pfam" id="PF15643"/>
    </source>
</evidence>
<feature type="domain" description="Tox-PL-2" evidence="2">
    <location>
        <begin position="3035"/>
        <end position="3114"/>
    </location>
</feature>
<dbReference type="InterPro" id="IPR056823">
    <property type="entry name" value="TEN-like_YD-shell"/>
</dbReference>
<dbReference type="Proteomes" id="UP001304300">
    <property type="component" value="Chromosome"/>
</dbReference>
<dbReference type="PANTHER" id="PTHR32305">
    <property type="match status" value="1"/>
</dbReference>
<dbReference type="RefSeq" id="WP_317831207.1">
    <property type="nucleotide sequence ID" value="NZ_CP136920.1"/>
</dbReference>
<feature type="domain" description="DUF6531" evidence="3">
    <location>
        <begin position="1122"/>
        <end position="1196"/>
    </location>
</feature>
<dbReference type="Pfam" id="PF20148">
    <property type="entry name" value="DUF6531"/>
    <property type="match status" value="1"/>
</dbReference>
<dbReference type="PANTHER" id="PTHR32305:SF15">
    <property type="entry name" value="PROTEIN RHSA-RELATED"/>
    <property type="match status" value="1"/>
</dbReference>
<dbReference type="InterPro" id="IPR006530">
    <property type="entry name" value="YD"/>
</dbReference>
<dbReference type="NCBIfam" id="TIGR03696">
    <property type="entry name" value="Rhs_assc_core"/>
    <property type="match status" value="1"/>
</dbReference>
<dbReference type="KEGG" id="puo:RZN69_12035"/>
<keyword evidence="6" id="KW-1185">Reference proteome</keyword>
<dbReference type="NCBIfam" id="TIGR01643">
    <property type="entry name" value="YD_repeat_2x"/>
    <property type="match status" value="4"/>
</dbReference>
<evidence type="ECO:0000256" key="1">
    <source>
        <dbReference type="ARBA" id="ARBA00022737"/>
    </source>
</evidence>
<gene>
    <name evidence="5" type="ORF">RZN69_12035</name>
</gene>
<dbReference type="InterPro" id="IPR050708">
    <property type="entry name" value="T6SS_VgrG/RHS"/>
</dbReference>
<evidence type="ECO:0000259" key="4">
    <source>
        <dbReference type="Pfam" id="PF25023"/>
    </source>
</evidence>